<dbReference type="OrthoDB" id="429955at2759"/>
<evidence type="ECO:0000256" key="4">
    <source>
        <dbReference type="ARBA" id="ARBA00022692"/>
    </source>
</evidence>
<evidence type="ECO:0000256" key="3">
    <source>
        <dbReference type="ARBA" id="ARBA00022448"/>
    </source>
</evidence>
<evidence type="ECO:0000313" key="10">
    <source>
        <dbReference type="Proteomes" id="UP000193467"/>
    </source>
</evidence>
<sequence>MSSPAIAPLPVDQQQQQPAFSNLNHKDSSSSAEDDVKFEGDDGVVKTPGIIGTFLGRDRQKLQSEPLVWQEGAGPFARSLGKRLQGVFTKRFLACLIAGQLLSVCITSTSVLTTELGSHGWAMPTFQTFFVYFFLNLVYTPYTIWRYGFGPWLKMVFSLQGLFYLFLAAVDVEANFLVVKAYGNTDLLSCMLLDAWATPACMIFAFFLVRARYHWSQILGVLICIAGLGLLVTSDFLTDKNYPAENRVLGDIYMLIGATGYGLSNSLEEYWVRRRPLYEVVGQMGFWGMLINGIQGAGLEHELFKTVSWEGQNIGYLIGYTCAMLFLYTLAPILFRLSSSPFYNLSILTSDFYGLCFGLGLFGYRPYWLYFVAYPLVLAGLVVYFLVARPEATDMEVVARGKQATIEETAGRKNVVGDSSF</sequence>
<accession>A0A1Y2DZV1</accession>
<feature type="transmembrane region" description="Helical" evidence="8">
    <location>
        <begin position="314"/>
        <end position="335"/>
    </location>
</feature>
<evidence type="ECO:0000256" key="2">
    <source>
        <dbReference type="ARBA" id="ARBA00007863"/>
    </source>
</evidence>
<dbReference type="PANTHER" id="PTHR14233">
    <property type="entry name" value="DUF914-RELATED"/>
    <property type="match status" value="1"/>
</dbReference>
<keyword evidence="4 8" id="KW-0812">Transmembrane</keyword>
<dbReference type="InterPro" id="IPR009262">
    <property type="entry name" value="SLC35_F1/F2/F6"/>
</dbReference>
<reference evidence="9 10" key="1">
    <citation type="submission" date="2016-07" db="EMBL/GenBank/DDBJ databases">
        <title>Pervasive Adenine N6-methylation of Active Genes in Fungi.</title>
        <authorList>
            <consortium name="DOE Joint Genome Institute"/>
            <person name="Mondo S.J."/>
            <person name="Dannebaum R.O."/>
            <person name="Kuo R.C."/>
            <person name="Labutti K."/>
            <person name="Haridas S."/>
            <person name="Kuo A."/>
            <person name="Salamov A."/>
            <person name="Ahrendt S.R."/>
            <person name="Lipzen A."/>
            <person name="Sullivan W."/>
            <person name="Andreopoulos W.B."/>
            <person name="Clum A."/>
            <person name="Lindquist E."/>
            <person name="Daum C."/>
            <person name="Ramamoorthy G.K."/>
            <person name="Gryganskyi A."/>
            <person name="Culley D."/>
            <person name="Magnuson J.K."/>
            <person name="James T.Y."/>
            <person name="O'Malley M.A."/>
            <person name="Stajich J.E."/>
            <person name="Spatafora J.W."/>
            <person name="Visel A."/>
            <person name="Grigoriev I.V."/>
        </authorList>
    </citation>
    <scope>NUCLEOTIDE SEQUENCE [LARGE SCALE GENOMIC DNA]</scope>
    <source>
        <strain evidence="9 10">62-1032</strain>
    </source>
</reference>
<feature type="region of interest" description="Disordered" evidence="7">
    <location>
        <begin position="1"/>
        <end position="39"/>
    </location>
</feature>
<proteinExistence type="inferred from homology"/>
<evidence type="ECO:0008006" key="11">
    <source>
        <dbReference type="Google" id="ProtNLM"/>
    </source>
</evidence>
<dbReference type="STRING" id="106004.A0A1Y2DZV1"/>
<feature type="compositionally biased region" description="Polar residues" evidence="7">
    <location>
        <begin position="12"/>
        <end position="23"/>
    </location>
</feature>
<feature type="transmembrane region" description="Helical" evidence="8">
    <location>
        <begin position="92"/>
        <end position="113"/>
    </location>
</feature>
<dbReference type="Pfam" id="PF06027">
    <property type="entry name" value="SLC35F"/>
    <property type="match status" value="1"/>
</dbReference>
<dbReference type="InParanoid" id="A0A1Y2DZV1"/>
<feature type="transmembrane region" description="Helical" evidence="8">
    <location>
        <begin position="342"/>
        <end position="362"/>
    </location>
</feature>
<feature type="transmembrane region" description="Helical" evidence="8">
    <location>
        <begin position="125"/>
        <end position="145"/>
    </location>
</feature>
<feature type="compositionally biased region" description="Basic and acidic residues" evidence="7">
    <location>
        <begin position="24"/>
        <end position="39"/>
    </location>
</feature>
<evidence type="ECO:0000256" key="1">
    <source>
        <dbReference type="ARBA" id="ARBA00004141"/>
    </source>
</evidence>
<evidence type="ECO:0000256" key="7">
    <source>
        <dbReference type="SAM" id="MobiDB-lite"/>
    </source>
</evidence>
<gene>
    <name evidence="9" type="ORF">BCR35DRAFT_308648</name>
</gene>
<dbReference type="EMBL" id="MCGR01000065">
    <property type="protein sequence ID" value="ORY64749.1"/>
    <property type="molecule type" value="Genomic_DNA"/>
</dbReference>
<dbReference type="PANTHER" id="PTHR14233:SF4">
    <property type="entry name" value="SOLUTE CARRIER FAMILY 35 MEMBER F2"/>
    <property type="match status" value="1"/>
</dbReference>
<dbReference type="GO" id="GO:0022857">
    <property type="term" value="F:transmembrane transporter activity"/>
    <property type="evidence" value="ECO:0007669"/>
    <property type="project" value="InterPro"/>
</dbReference>
<comment type="caution">
    <text evidence="9">The sequence shown here is derived from an EMBL/GenBank/DDBJ whole genome shotgun (WGS) entry which is preliminary data.</text>
</comment>
<protein>
    <recommendedName>
        <fullName evidence="11">DUF914-domain-containing protein</fullName>
    </recommendedName>
</protein>
<name>A0A1Y2DZV1_9BASI</name>
<organism evidence="9 10">
    <name type="scientific">Leucosporidium creatinivorum</name>
    <dbReference type="NCBI Taxonomy" id="106004"/>
    <lineage>
        <taxon>Eukaryota</taxon>
        <taxon>Fungi</taxon>
        <taxon>Dikarya</taxon>
        <taxon>Basidiomycota</taxon>
        <taxon>Pucciniomycotina</taxon>
        <taxon>Microbotryomycetes</taxon>
        <taxon>Leucosporidiales</taxon>
        <taxon>Leucosporidium</taxon>
    </lineage>
</organism>
<feature type="transmembrane region" description="Helical" evidence="8">
    <location>
        <begin position="276"/>
        <end position="294"/>
    </location>
</feature>
<dbReference type="InterPro" id="IPR052221">
    <property type="entry name" value="SLC35F_Transporter"/>
</dbReference>
<feature type="transmembrane region" description="Helical" evidence="8">
    <location>
        <begin position="248"/>
        <end position="264"/>
    </location>
</feature>
<dbReference type="GO" id="GO:0016020">
    <property type="term" value="C:membrane"/>
    <property type="evidence" value="ECO:0007669"/>
    <property type="project" value="UniProtKB-SubCell"/>
</dbReference>
<keyword evidence="10" id="KW-1185">Reference proteome</keyword>
<feature type="transmembrane region" description="Helical" evidence="8">
    <location>
        <begin position="191"/>
        <end position="211"/>
    </location>
</feature>
<comment type="subcellular location">
    <subcellularLocation>
        <location evidence="1">Membrane</location>
        <topology evidence="1">Multi-pass membrane protein</topology>
    </subcellularLocation>
</comment>
<feature type="transmembrane region" description="Helical" evidence="8">
    <location>
        <begin position="157"/>
        <end position="179"/>
    </location>
</feature>
<feature type="transmembrane region" description="Helical" evidence="8">
    <location>
        <begin position="368"/>
        <end position="387"/>
    </location>
</feature>
<evidence type="ECO:0000313" key="9">
    <source>
        <dbReference type="EMBL" id="ORY64749.1"/>
    </source>
</evidence>
<feature type="transmembrane region" description="Helical" evidence="8">
    <location>
        <begin position="218"/>
        <end position="236"/>
    </location>
</feature>
<evidence type="ECO:0000256" key="6">
    <source>
        <dbReference type="ARBA" id="ARBA00023136"/>
    </source>
</evidence>
<dbReference type="Proteomes" id="UP000193467">
    <property type="component" value="Unassembled WGS sequence"/>
</dbReference>
<dbReference type="FunCoup" id="A0A1Y2DZV1">
    <property type="interactions" value="131"/>
</dbReference>
<keyword evidence="3" id="KW-0813">Transport</keyword>
<keyword evidence="5 8" id="KW-1133">Transmembrane helix</keyword>
<evidence type="ECO:0000256" key="8">
    <source>
        <dbReference type="SAM" id="Phobius"/>
    </source>
</evidence>
<comment type="similarity">
    <text evidence="2">Belongs to the SLC35F solute transporter family.</text>
</comment>
<keyword evidence="6 8" id="KW-0472">Membrane</keyword>
<evidence type="ECO:0000256" key="5">
    <source>
        <dbReference type="ARBA" id="ARBA00022989"/>
    </source>
</evidence>
<dbReference type="AlphaFoldDB" id="A0A1Y2DZV1"/>